<reference evidence="1 2" key="1">
    <citation type="submission" date="2024-01" db="EMBL/GenBank/DDBJ databases">
        <title>The genomes of 5 underutilized Papilionoideae crops provide insights into root nodulation and disease resistanc.</title>
        <authorList>
            <person name="Jiang F."/>
        </authorList>
    </citation>
    <scope>NUCLEOTIDE SEQUENCE [LARGE SCALE GENOMIC DNA]</scope>
    <source>
        <strain evidence="1">DUOXIRENSHENG_FW03</strain>
        <tissue evidence="1">Leaves</tissue>
    </source>
</reference>
<keyword evidence="2" id="KW-1185">Reference proteome</keyword>
<sequence>MPNIQAEATVEVIQAEAMVEVIQAEAMVEVTQAMALVTLATVAEAEATLVAVGATVEEGIVAMAVAVVGHTMEFALGAALTLLKLSLHKLRIILTIEAMHFYLMLKN</sequence>
<dbReference type="AlphaFoldDB" id="A0AAN9X7Y2"/>
<dbReference type="EMBL" id="JAYMYS010000008">
    <property type="protein sequence ID" value="KAK7385812.1"/>
    <property type="molecule type" value="Genomic_DNA"/>
</dbReference>
<evidence type="ECO:0000313" key="1">
    <source>
        <dbReference type="EMBL" id="KAK7385812.1"/>
    </source>
</evidence>
<comment type="caution">
    <text evidence="1">The sequence shown here is derived from an EMBL/GenBank/DDBJ whole genome shotgun (WGS) entry which is preliminary data.</text>
</comment>
<organism evidence="1 2">
    <name type="scientific">Psophocarpus tetragonolobus</name>
    <name type="common">Winged bean</name>
    <name type="synonym">Dolichos tetragonolobus</name>
    <dbReference type="NCBI Taxonomy" id="3891"/>
    <lineage>
        <taxon>Eukaryota</taxon>
        <taxon>Viridiplantae</taxon>
        <taxon>Streptophyta</taxon>
        <taxon>Embryophyta</taxon>
        <taxon>Tracheophyta</taxon>
        <taxon>Spermatophyta</taxon>
        <taxon>Magnoliopsida</taxon>
        <taxon>eudicotyledons</taxon>
        <taxon>Gunneridae</taxon>
        <taxon>Pentapetalae</taxon>
        <taxon>rosids</taxon>
        <taxon>fabids</taxon>
        <taxon>Fabales</taxon>
        <taxon>Fabaceae</taxon>
        <taxon>Papilionoideae</taxon>
        <taxon>50 kb inversion clade</taxon>
        <taxon>NPAAA clade</taxon>
        <taxon>indigoferoid/millettioid clade</taxon>
        <taxon>Phaseoleae</taxon>
        <taxon>Psophocarpus</taxon>
    </lineage>
</organism>
<gene>
    <name evidence="1" type="ORF">VNO78_31699</name>
</gene>
<evidence type="ECO:0000313" key="2">
    <source>
        <dbReference type="Proteomes" id="UP001386955"/>
    </source>
</evidence>
<proteinExistence type="predicted"/>
<protein>
    <submittedName>
        <fullName evidence="1">Uncharacterized protein</fullName>
    </submittedName>
</protein>
<dbReference type="Proteomes" id="UP001386955">
    <property type="component" value="Unassembled WGS sequence"/>
</dbReference>
<accession>A0AAN9X7Y2</accession>
<name>A0AAN9X7Y2_PSOTE</name>